<dbReference type="EMBL" id="CBTK010000250">
    <property type="protein sequence ID" value="CDH46170.1"/>
    <property type="molecule type" value="Genomic_DNA"/>
</dbReference>
<dbReference type="PANTHER" id="PTHR44757">
    <property type="entry name" value="DIGUANYLATE CYCLASE DGCP"/>
    <property type="match status" value="1"/>
</dbReference>
<dbReference type="SUPFAM" id="SSF55073">
    <property type="entry name" value="Nucleotide cyclase"/>
    <property type="match status" value="1"/>
</dbReference>
<dbReference type="Pfam" id="PF00990">
    <property type="entry name" value="GGDEF"/>
    <property type="match status" value="1"/>
</dbReference>
<dbReference type="PROSITE" id="PS50883">
    <property type="entry name" value="EAL"/>
    <property type="match status" value="1"/>
</dbReference>
<feature type="domain" description="GGDEF" evidence="2">
    <location>
        <begin position="19"/>
        <end position="152"/>
    </location>
</feature>
<dbReference type="PROSITE" id="PS50887">
    <property type="entry name" value="GGDEF"/>
    <property type="match status" value="1"/>
</dbReference>
<dbReference type="InterPro" id="IPR000160">
    <property type="entry name" value="GGDEF_dom"/>
</dbReference>
<evidence type="ECO:0000313" key="4">
    <source>
        <dbReference type="Proteomes" id="UP000019184"/>
    </source>
</evidence>
<dbReference type="SMART" id="SM00267">
    <property type="entry name" value="GGDEF"/>
    <property type="match status" value="1"/>
</dbReference>
<dbReference type="InterPro" id="IPR035919">
    <property type="entry name" value="EAL_sf"/>
</dbReference>
<dbReference type="Gene3D" id="3.20.20.450">
    <property type="entry name" value="EAL domain"/>
    <property type="match status" value="1"/>
</dbReference>
<dbReference type="InterPro" id="IPR029787">
    <property type="entry name" value="Nucleotide_cyclase"/>
</dbReference>
<dbReference type="InterPro" id="IPR001633">
    <property type="entry name" value="EAL_dom"/>
</dbReference>
<dbReference type="CDD" id="cd01949">
    <property type="entry name" value="GGDEF"/>
    <property type="match status" value="1"/>
</dbReference>
<dbReference type="AlphaFoldDB" id="A0A7U7J5A5"/>
<accession>A0A7U7J5A5</accession>
<evidence type="ECO:0000259" key="2">
    <source>
        <dbReference type="PROSITE" id="PS50887"/>
    </source>
</evidence>
<dbReference type="PANTHER" id="PTHR44757:SF2">
    <property type="entry name" value="BIOFILM ARCHITECTURE MAINTENANCE PROTEIN MBAA"/>
    <property type="match status" value="1"/>
</dbReference>
<dbReference type="InterPro" id="IPR043128">
    <property type="entry name" value="Rev_trsase/Diguanyl_cyclase"/>
</dbReference>
<dbReference type="Pfam" id="PF00563">
    <property type="entry name" value="EAL"/>
    <property type="match status" value="1"/>
</dbReference>
<dbReference type="Gene3D" id="3.30.70.270">
    <property type="match status" value="1"/>
</dbReference>
<evidence type="ECO:0000259" key="1">
    <source>
        <dbReference type="PROSITE" id="PS50883"/>
    </source>
</evidence>
<reference evidence="3 4" key="1">
    <citation type="journal article" date="2014" name="ISME J.">
        <title>Candidatus Competibacter-lineage genomes retrieved from metagenomes reveal functional metabolic diversity.</title>
        <authorList>
            <person name="McIlroy S.J."/>
            <person name="Albertsen M."/>
            <person name="Andresen E.K."/>
            <person name="Saunders A.M."/>
            <person name="Kristiansen R."/>
            <person name="Stokholm-Bjerregaard M."/>
            <person name="Nielsen K.L."/>
            <person name="Nielsen P.H."/>
        </authorList>
    </citation>
    <scope>NUCLEOTIDE SEQUENCE [LARGE SCALE GENOMIC DNA]</scope>
    <source>
        <strain evidence="3 4">Run_B_J11</strain>
    </source>
</reference>
<dbReference type="SMART" id="SM00052">
    <property type="entry name" value="EAL"/>
    <property type="match status" value="1"/>
</dbReference>
<sequence>MLLTDRLQQAMAQTLRDQKRLAVCYLDLDGFKAINDTWGHAHGDRVLIEVARRLKSCVRANDTVARLGGDEFILLLGNLTDMEECEQTLNRVVAALHVPFVVLDQPIPLSTSLGVTLYPDDMSNPDTLLRHTDQAMYAAKEAGGNRYYWFDADCDRRARCARDRLQRVKEALAANELRLYYQPKVDMRYSRVIGVEALIRWQHPEEGLLLPERFMPAVDTSELSIVFGQWVMKETLRQMSVWTTQGLCLPVSINISSRHLQQLDFVAKLRAALAAYPTVSSDGLELEILETVALEDIAAISELIEDCRQLGVRFALDDFGTGYSSLTYLRNLPVHLLKIDQSFVRDLLVDTDARSIVEGVIGLSVAFRRQVIAEGVETDAQGSLLIRLGCDLAQGYGIAHPMPPEQIPAWIAGWTAPEAWTLQ</sequence>
<evidence type="ECO:0000313" key="3">
    <source>
        <dbReference type="EMBL" id="CDH46170.1"/>
    </source>
</evidence>
<protein>
    <submittedName>
        <fullName evidence="3">Diguanylate cyclase/phosphodiesterase with PAS/PAC sensor(S)</fullName>
    </submittedName>
</protein>
<name>A0A7U7J5A5_9GAMM</name>
<dbReference type="NCBIfam" id="TIGR00254">
    <property type="entry name" value="GGDEF"/>
    <property type="match status" value="1"/>
</dbReference>
<dbReference type="InterPro" id="IPR052155">
    <property type="entry name" value="Biofilm_reg_signaling"/>
</dbReference>
<proteinExistence type="predicted"/>
<dbReference type="CDD" id="cd01948">
    <property type="entry name" value="EAL"/>
    <property type="match status" value="1"/>
</dbReference>
<keyword evidence="4" id="KW-1185">Reference proteome</keyword>
<dbReference type="SUPFAM" id="SSF141868">
    <property type="entry name" value="EAL domain-like"/>
    <property type="match status" value="1"/>
</dbReference>
<gene>
    <name evidence="3" type="ORF">BN874_360053</name>
</gene>
<organism evidence="3 4">
    <name type="scientific">Candidatus Contendobacter odensis Run_B_J11</name>
    <dbReference type="NCBI Taxonomy" id="1400861"/>
    <lineage>
        <taxon>Bacteria</taxon>
        <taxon>Pseudomonadati</taxon>
        <taxon>Pseudomonadota</taxon>
        <taxon>Gammaproteobacteria</taxon>
        <taxon>Candidatus Competibacteraceae</taxon>
        <taxon>Candidatus Contendibacter</taxon>
    </lineage>
</organism>
<comment type="caution">
    <text evidence="3">The sequence shown here is derived from an EMBL/GenBank/DDBJ whole genome shotgun (WGS) entry which is preliminary data.</text>
</comment>
<dbReference type="Proteomes" id="UP000019184">
    <property type="component" value="Unassembled WGS sequence"/>
</dbReference>
<feature type="domain" description="EAL" evidence="1">
    <location>
        <begin position="161"/>
        <end position="415"/>
    </location>
</feature>